<organism evidence="1 2">
    <name type="scientific">Brevundimonas bullata</name>
    <dbReference type="NCBI Taxonomy" id="13160"/>
    <lineage>
        <taxon>Bacteria</taxon>
        <taxon>Pseudomonadati</taxon>
        <taxon>Pseudomonadota</taxon>
        <taxon>Alphaproteobacteria</taxon>
        <taxon>Caulobacterales</taxon>
        <taxon>Caulobacteraceae</taxon>
        <taxon>Brevundimonas</taxon>
    </lineage>
</organism>
<comment type="caution">
    <text evidence="1">The sequence shown here is derived from an EMBL/GenBank/DDBJ whole genome shotgun (WGS) entry which is preliminary data.</text>
</comment>
<reference evidence="1 2" key="1">
    <citation type="submission" date="2020-08" db="EMBL/GenBank/DDBJ databases">
        <title>Functional genomics of gut bacteria from endangered species of beetles.</title>
        <authorList>
            <person name="Carlos-Shanley C."/>
        </authorList>
    </citation>
    <scope>NUCLEOTIDE SEQUENCE [LARGE SCALE GENOMIC DNA]</scope>
    <source>
        <strain evidence="1 2">S00123</strain>
    </source>
</reference>
<gene>
    <name evidence="1" type="ORF">HNP32_000920</name>
</gene>
<dbReference type="Proteomes" id="UP000539957">
    <property type="component" value="Unassembled WGS sequence"/>
</dbReference>
<dbReference type="EMBL" id="JACHKY010000002">
    <property type="protein sequence ID" value="MBB4797196.1"/>
    <property type="molecule type" value="Genomic_DNA"/>
</dbReference>
<keyword evidence="2" id="KW-1185">Reference proteome</keyword>
<protein>
    <submittedName>
        <fullName evidence="1">Uncharacterized protein</fullName>
    </submittedName>
</protein>
<name>A0A7W7IMP6_9CAUL</name>
<proteinExistence type="predicted"/>
<accession>A0A7W7IMP6</accession>
<evidence type="ECO:0000313" key="1">
    <source>
        <dbReference type="EMBL" id="MBB4797196.1"/>
    </source>
</evidence>
<evidence type="ECO:0000313" key="2">
    <source>
        <dbReference type="Proteomes" id="UP000539957"/>
    </source>
</evidence>
<dbReference type="AlphaFoldDB" id="A0A7W7IMP6"/>
<sequence length="56" mass="6598">MRSHDHLAALRALQQNALNMARLTPFPADRDRFQRIAERYREEAARLDQAVRPPRT</sequence>